<sequence>MMPRLLTLSFFIALATGSLASGLARPVVPGAAVRTAIVQARPSTDDKTLVVYPNPSTGIVHLTINGQEGRRVELQVLNVIGSVIYRETMTDLNDRVTKVLDLSRFANGLYYVKLEGSGANQMCKLVIH</sequence>
<evidence type="ECO:0000256" key="1">
    <source>
        <dbReference type="SAM" id="SignalP"/>
    </source>
</evidence>
<gene>
    <name evidence="3" type="ORF">HNP98_001144</name>
</gene>
<dbReference type="NCBIfam" id="TIGR04183">
    <property type="entry name" value="Por_Secre_tail"/>
    <property type="match status" value="1"/>
</dbReference>
<comment type="caution">
    <text evidence="3">The sequence shown here is derived from an EMBL/GenBank/DDBJ whole genome shotgun (WGS) entry which is preliminary data.</text>
</comment>
<evidence type="ECO:0000313" key="4">
    <source>
        <dbReference type="Proteomes" id="UP000779507"/>
    </source>
</evidence>
<feature type="signal peptide" evidence="1">
    <location>
        <begin position="1"/>
        <end position="20"/>
    </location>
</feature>
<dbReference type="Pfam" id="PF18962">
    <property type="entry name" value="Por_Secre_tail"/>
    <property type="match status" value="1"/>
</dbReference>
<protein>
    <recommendedName>
        <fullName evidence="2">Secretion system C-terminal sorting domain-containing protein</fullName>
    </recommendedName>
</protein>
<dbReference type="InterPro" id="IPR026444">
    <property type="entry name" value="Secre_tail"/>
</dbReference>
<accession>A0ABX2FMG6</accession>
<keyword evidence="1" id="KW-0732">Signal</keyword>
<feature type="domain" description="Secretion system C-terminal sorting" evidence="2">
    <location>
        <begin position="51"/>
        <end position="127"/>
    </location>
</feature>
<name>A0ABX2FMG6_9BACT</name>
<organism evidence="3 4">
    <name type="scientific">Hymenobacter caeli</name>
    <dbReference type="NCBI Taxonomy" id="2735894"/>
    <lineage>
        <taxon>Bacteria</taxon>
        <taxon>Pseudomonadati</taxon>
        <taxon>Bacteroidota</taxon>
        <taxon>Cytophagia</taxon>
        <taxon>Cytophagales</taxon>
        <taxon>Hymenobacteraceae</taxon>
        <taxon>Hymenobacter</taxon>
    </lineage>
</organism>
<reference evidence="3 4" key="1">
    <citation type="submission" date="2020-05" db="EMBL/GenBank/DDBJ databases">
        <title>Genomic Encyclopedia of Type Strains, Phase IV (KMG-V): Genome sequencing to study the core and pangenomes of soil and plant-associated prokaryotes.</title>
        <authorList>
            <person name="Whitman W."/>
        </authorList>
    </citation>
    <scope>NUCLEOTIDE SEQUENCE [LARGE SCALE GENOMIC DNA]</scope>
    <source>
        <strain evidence="3 4">9A</strain>
    </source>
</reference>
<proteinExistence type="predicted"/>
<feature type="chain" id="PRO_5045067668" description="Secretion system C-terminal sorting domain-containing protein" evidence="1">
    <location>
        <begin position="21"/>
        <end position="128"/>
    </location>
</feature>
<evidence type="ECO:0000259" key="2">
    <source>
        <dbReference type="Pfam" id="PF18962"/>
    </source>
</evidence>
<keyword evidence="4" id="KW-1185">Reference proteome</keyword>
<dbReference type="Proteomes" id="UP000779507">
    <property type="component" value="Unassembled WGS sequence"/>
</dbReference>
<dbReference type="RefSeq" id="WP_173809077.1">
    <property type="nucleotide sequence ID" value="NZ_JABSNP010000004.1"/>
</dbReference>
<evidence type="ECO:0000313" key="3">
    <source>
        <dbReference type="EMBL" id="NRT18327.1"/>
    </source>
</evidence>
<dbReference type="EMBL" id="JABSNP010000004">
    <property type="protein sequence ID" value="NRT18327.1"/>
    <property type="molecule type" value="Genomic_DNA"/>
</dbReference>